<accession>A0A437NZN0</accession>
<dbReference type="AlphaFoldDB" id="A0A437NZN0"/>
<evidence type="ECO:0000313" key="3">
    <source>
        <dbReference type="Proteomes" id="UP000286997"/>
    </source>
</evidence>
<sequence length="344" mass="39050">MAEKRDLTEAEKKRLARDERTRRNRRGRTNPSAVPARLTRTSAFSPRRFGLVDRGIERIFHVPGHSVVVVKGGELGSQHRDMIYALFRMKNKITSYRTRNPDAPSNGTTDGVPSHIDVVESIVSWRDLLRTMGKTEHVNNLLTAKNVMEDLRQIMLTIYEGDPDEVMKQLQSGRLPRGAGRITGVIDLVEWDGANLDSKVTVRWGKAVMTAFRNRQLVSLNAEVQFALKSDYAKSFWPFIDSNPTHVYVDETMLANLVSHPLFGEAETNAQRSQFRKDCRQAFDDMIRAGGLLSYRQEEMGRGRFKTRRYHYRHALPRADEKPQLELNLLPVVVGAAPVVAPGL</sequence>
<reference evidence="2 3" key="1">
    <citation type="submission" date="2019-01" db="EMBL/GenBank/DDBJ databases">
        <authorList>
            <person name="Chen W.-M."/>
        </authorList>
    </citation>
    <scope>NUCLEOTIDE SEQUENCE [LARGE SCALE GENOMIC DNA]</scope>
    <source>
        <strain evidence="2 3">TER-1</strain>
    </source>
</reference>
<organism evidence="2 3">
    <name type="scientific">Methylobacterium oryzihabitans</name>
    <dbReference type="NCBI Taxonomy" id="2499852"/>
    <lineage>
        <taxon>Bacteria</taxon>
        <taxon>Pseudomonadati</taxon>
        <taxon>Pseudomonadota</taxon>
        <taxon>Alphaproteobacteria</taxon>
        <taxon>Hyphomicrobiales</taxon>
        <taxon>Methylobacteriaceae</taxon>
        <taxon>Methylobacterium</taxon>
    </lineage>
</organism>
<feature type="compositionally biased region" description="Basic and acidic residues" evidence="1">
    <location>
        <begin position="1"/>
        <end position="21"/>
    </location>
</feature>
<gene>
    <name evidence="2" type="ORF">EOE48_19580</name>
</gene>
<proteinExistence type="predicted"/>
<dbReference type="EMBL" id="SACP01000021">
    <property type="protein sequence ID" value="RVU15470.1"/>
    <property type="molecule type" value="Genomic_DNA"/>
</dbReference>
<dbReference type="OrthoDB" id="7238576at2"/>
<name>A0A437NZN0_9HYPH</name>
<comment type="caution">
    <text evidence="2">The sequence shown here is derived from an EMBL/GenBank/DDBJ whole genome shotgun (WGS) entry which is preliminary data.</text>
</comment>
<evidence type="ECO:0000256" key="1">
    <source>
        <dbReference type="SAM" id="MobiDB-lite"/>
    </source>
</evidence>
<evidence type="ECO:0000313" key="2">
    <source>
        <dbReference type="EMBL" id="RVU15470.1"/>
    </source>
</evidence>
<protein>
    <submittedName>
        <fullName evidence="2">Uncharacterized protein</fullName>
    </submittedName>
</protein>
<dbReference type="Proteomes" id="UP000286997">
    <property type="component" value="Unassembled WGS sequence"/>
</dbReference>
<feature type="region of interest" description="Disordered" evidence="1">
    <location>
        <begin position="1"/>
        <end position="35"/>
    </location>
</feature>
<dbReference type="RefSeq" id="WP_127732261.1">
    <property type="nucleotide sequence ID" value="NZ_SACP01000021.1"/>
</dbReference>
<keyword evidence="3" id="KW-1185">Reference proteome</keyword>